<keyword evidence="7" id="KW-0968">Cytoplasmic vesicle</keyword>
<keyword evidence="4" id="KW-0653">Protein transport</keyword>
<evidence type="ECO:0000256" key="5">
    <source>
        <dbReference type="ARBA" id="ARBA00023121"/>
    </source>
</evidence>
<dbReference type="SMART" id="SM00312">
    <property type="entry name" value="PX"/>
    <property type="match status" value="1"/>
</dbReference>
<proteinExistence type="inferred from homology"/>
<dbReference type="GO" id="GO:1901981">
    <property type="term" value="F:phosphatidylinositol phosphate binding"/>
    <property type="evidence" value="ECO:0007669"/>
    <property type="project" value="TreeGrafter"/>
</dbReference>
<dbReference type="OrthoDB" id="93876at2759"/>
<dbReference type="PANTHER" id="PTHR15813:SF9">
    <property type="entry name" value="PX DOMAIN-CONTAINING PROTEIN"/>
    <property type="match status" value="1"/>
</dbReference>
<dbReference type="AlphaFoldDB" id="A0A9R1TKC2"/>
<dbReference type="KEGG" id="fas:105271270"/>
<evidence type="ECO:0000313" key="9">
    <source>
        <dbReference type="Proteomes" id="UP000694866"/>
    </source>
</evidence>
<protein>
    <submittedName>
        <fullName evidence="10">Sorting nexin-22-like isoform X1</fullName>
    </submittedName>
</protein>
<comment type="subcellular location">
    <subcellularLocation>
        <location evidence="1">Cytoplasmic vesicle membrane</location>
        <topology evidence="1">Peripheral membrane protein</topology>
        <orientation evidence="1">Cytoplasmic side</orientation>
    </subcellularLocation>
</comment>
<dbReference type="GeneID" id="105271270"/>
<dbReference type="GO" id="GO:0015031">
    <property type="term" value="P:protein transport"/>
    <property type="evidence" value="ECO:0007669"/>
    <property type="project" value="UniProtKB-KW"/>
</dbReference>
<comment type="similarity">
    <text evidence="2">Belongs to the sorting nexin family.</text>
</comment>
<gene>
    <name evidence="10" type="primary">LOC105271270</name>
</gene>
<sequence>MYRVFITGYRLAEVTHGKSFYVYTVQVTDSNSGIKHSIERRYSEFNSLRRMLSFQLKRGGETAAFPPKRVRNCQPKVLEQRRAALEVYIQKMLHLPSTRQQVLEFLGIEGTKSNRINFKSRFDGKSNSATTAAHVPTMGHRPVITFKCDPFVTAESQPGLPDIVTQGVLLGFYKSENY</sequence>
<evidence type="ECO:0000256" key="1">
    <source>
        <dbReference type="ARBA" id="ARBA00004180"/>
    </source>
</evidence>
<dbReference type="Gene3D" id="3.30.1520.10">
    <property type="entry name" value="Phox-like domain"/>
    <property type="match status" value="1"/>
</dbReference>
<feature type="domain" description="PX" evidence="8">
    <location>
        <begin position="1"/>
        <end position="129"/>
    </location>
</feature>
<evidence type="ECO:0000313" key="10">
    <source>
        <dbReference type="RefSeq" id="XP_011311015.1"/>
    </source>
</evidence>
<evidence type="ECO:0000256" key="4">
    <source>
        <dbReference type="ARBA" id="ARBA00022927"/>
    </source>
</evidence>
<dbReference type="GO" id="GO:0030659">
    <property type="term" value="C:cytoplasmic vesicle membrane"/>
    <property type="evidence" value="ECO:0007669"/>
    <property type="project" value="UniProtKB-SubCell"/>
</dbReference>
<dbReference type="InterPro" id="IPR052467">
    <property type="entry name" value="Sorting_nexin_PX-domain"/>
</dbReference>
<dbReference type="Pfam" id="PF00787">
    <property type="entry name" value="PX"/>
    <property type="match status" value="1"/>
</dbReference>
<organism evidence="9 10">
    <name type="scientific">Fopius arisanus</name>
    <dbReference type="NCBI Taxonomy" id="64838"/>
    <lineage>
        <taxon>Eukaryota</taxon>
        <taxon>Metazoa</taxon>
        <taxon>Ecdysozoa</taxon>
        <taxon>Arthropoda</taxon>
        <taxon>Hexapoda</taxon>
        <taxon>Insecta</taxon>
        <taxon>Pterygota</taxon>
        <taxon>Neoptera</taxon>
        <taxon>Endopterygota</taxon>
        <taxon>Hymenoptera</taxon>
        <taxon>Apocrita</taxon>
        <taxon>Ichneumonoidea</taxon>
        <taxon>Braconidae</taxon>
        <taxon>Opiinae</taxon>
        <taxon>Fopius</taxon>
    </lineage>
</organism>
<dbReference type="PANTHER" id="PTHR15813">
    <property type="entry name" value="SORTING NEXIN-22 AND 24"/>
    <property type="match status" value="1"/>
</dbReference>
<dbReference type="SUPFAM" id="SSF64268">
    <property type="entry name" value="PX domain"/>
    <property type="match status" value="1"/>
</dbReference>
<accession>A0A9R1TKC2</accession>
<keyword evidence="3" id="KW-0813">Transport</keyword>
<evidence type="ECO:0000256" key="7">
    <source>
        <dbReference type="ARBA" id="ARBA00023329"/>
    </source>
</evidence>
<name>A0A9R1TKC2_9HYME</name>
<evidence type="ECO:0000259" key="8">
    <source>
        <dbReference type="PROSITE" id="PS50195"/>
    </source>
</evidence>
<dbReference type="PROSITE" id="PS50195">
    <property type="entry name" value="PX"/>
    <property type="match status" value="1"/>
</dbReference>
<dbReference type="RefSeq" id="XP_011311015.1">
    <property type="nucleotide sequence ID" value="XM_011312713.1"/>
</dbReference>
<dbReference type="Proteomes" id="UP000694866">
    <property type="component" value="Unplaced"/>
</dbReference>
<evidence type="ECO:0000256" key="2">
    <source>
        <dbReference type="ARBA" id="ARBA00010883"/>
    </source>
</evidence>
<dbReference type="InterPro" id="IPR036871">
    <property type="entry name" value="PX_dom_sf"/>
</dbReference>
<keyword evidence="6" id="KW-0472">Membrane</keyword>
<keyword evidence="5" id="KW-0446">Lipid-binding</keyword>
<dbReference type="InterPro" id="IPR001683">
    <property type="entry name" value="PX_dom"/>
</dbReference>
<evidence type="ECO:0000256" key="6">
    <source>
        <dbReference type="ARBA" id="ARBA00023136"/>
    </source>
</evidence>
<keyword evidence="9" id="KW-1185">Reference proteome</keyword>
<reference evidence="10" key="1">
    <citation type="submission" date="2025-08" db="UniProtKB">
        <authorList>
            <consortium name="RefSeq"/>
        </authorList>
    </citation>
    <scope>IDENTIFICATION</scope>
    <source>
        <strain evidence="10">USDA-PBARC FA_bdor</strain>
        <tissue evidence="10">Whole organism</tissue>
    </source>
</reference>
<evidence type="ECO:0000256" key="3">
    <source>
        <dbReference type="ARBA" id="ARBA00022448"/>
    </source>
</evidence>